<keyword evidence="1" id="KW-0614">Plasmid</keyword>
<dbReference type="GeneID" id="60825079"/>
<evidence type="ECO:0000313" key="1">
    <source>
        <dbReference type="EMBL" id="AZG11996.1"/>
    </source>
</evidence>
<geneLocation type="plasmid" evidence="1">
    <name>unnamed1</name>
</geneLocation>
<dbReference type="PROSITE" id="PS51257">
    <property type="entry name" value="PROKAR_LIPOPROTEIN"/>
    <property type="match status" value="1"/>
</dbReference>
<gene>
    <name evidence="1" type="ORF">EHF44_00465</name>
</gene>
<accession>A0A3G8GUQ1</accession>
<dbReference type="RefSeq" id="WP_011514779.1">
    <property type="nucleotide sequence ID" value="NZ_CP033968.1"/>
</dbReference>
<dbReference type="OrthoDB" id="8965711at2"/>
<evidence type="ECO:0000313" key="2">
    <source>
        <dbReference type="Proteomes" id="UP000270411"/>
    </source>
</evidence>
<reference evidence="2" key="1">
    <citation type="submission" date="2018-11" db="EMBL/GenBank/DDBJ databases">
        <title>FDA dAtabase for Regulatory Grade micrObial Sequences (FDA-ARGOS): Supporting development and validation of Infectious Disease Dx tests.</title>
        <authorList>
            <person name="Goldberg B."/>
            <person name="Campos J."/>
            <person name="Tallon L."/>
            <person name="Sadzewicz L."/>
            <person name="Zhao X."/>
            <person name="Vavikolanu K."/>
            <person name="Mehta A."/>
            <person name="Aluvathingal J."/>
            <person name="Nadendla S."/>
            <person name="Geyer C."/>
            <person name="Nandy P."/>
            <person name="Yan Y."/>
            <person name="Sichtig H."/>
        </authorList>
    </citation>
    <scope>NUCLEOTIDE SEQUENCE [LARGE SCALE GENOMIC DNA]</scope>
    <source>
        <strain evidence="2">FDAARGOS_614</strain>
        <plasmid evidence="2">unnamed1</plasmid>
    </source>
</reference>
<organism evidence="1 2">
    <name type="scientific">Cupriavidus pauculus</name>
    <dbReference type="NCBI Taxonomy" id="82633"/>
    <lineage>
        <taxon>Bacteria</taxon>
        <taxon>Pseudomonadati</taxon>
        <taxon>Pseudomonadota</taxon>
        <taxon>Betaproteobacteria</taxon>
        <taxon>Burkholderiales</taxon>
        <taxon>Burkholderiaceae</taxon>
        <taxon>Cupriavidus</taxon>
    </lineage>
</organism>
<proteinExistence type="predicted"/>
<sequence length="94" mass="10011">MNKTAGETSLATTIGMASMGCIDSEGQPKCSKFVNASCSGMRAMTCMSNALQDYPEARAEILLAGLTVVSKSSKNILEIRKFVPRMEMAVQVTA</sequence>
<dbReference type="AlphaFoldDB" id="A0A3G8GUQ1"/>
<dbReference type="Proteomes" id="UP000270411">
    <property type="component" value="Plasmid unnamed1"/>
</dbReference>
<dbReference type="EMBL" id="CP033968">
    <property type="protein sequence ID" value="AZG11996.1"/>
    <property type="molecule type" value="Genomic_DNA"/>
</dbReference>
<protein>
    <submittedName>
        <fullName evidence="1">Uncharacterized protein</fullName>
    </submittedName>
</protein>
<name>A0A3G8GUQ1_9BURK</name>
<dbReference type="KEGG" id="cpau:EHF44_00465"/>